<keyword evidence="2" id="KW-1185">Reference proteome</keyword>
<dbReference type="Proteomes" id="UP000824219">
    <property type="component" value="Linkage Group LG13"/>
</dbReference>
<gene>
    <name evidence="1" type="ORF">KOW79_011131</name>
</gene>
<comment type="caution">
    <text evidence="1">The sequence shown here is derived from an EMBL/GenBank/DDBJ whole genome shotgun (WGS) entry which is preliminary data.</text>
</comment>
<sequence>MFVKWCLWDLLRRITLYILEEPVGRHQTSPSALPACITQTVASRGDVQSYPVQWKEWMVLVKTNMKPDLQTASLLIERD</sequence>
<evidence type="ECO:0000313" key="2">
    <source>
        <dbReference type="Proteomes" id="UP000824219"/>
    </source>
</evidence>
<evidence type="ECO:0000313" key="1">
    <source>
        <dbReference type="EMBL" id="KAG7324815.1"/>
    </source>
</evidence>
<dbReference type="AlphaFoldDB" id="A0A9D3SI82"/>
<protein>
    <submittedName>
        <fullName evidence="1">Uncharacterized protein</fullName>
    </submittedName>
</protein>
<name>A0A9D3SI82_9TELE</name>
<accession>A0A9D3SI82</accession>
<proteinExistence type="predicted"/>
<dbReference type="EMBL" id="JAHKSW010000013">
    <property type="protein sequence ID" value="KAG7324815.1"/>
    <property type="molecule type" value="Genomic_DNA"/>
</dbReference>
<organism evidence="1 2">
    <name type="scientific">Hemibagrus wyckioides</name>
    <dbReference type="NCBI Taxonomy" id="337641"/>
    <lineage>
        <taxon>Eukaryota</taxon>
        <taxon>Metazoa</taxon>
        <taxon>Chordata</taxon>
        <taxon>Craniata</taxon>
        <taxon>Vertebrata</taxon>
        <taxon>Euteleostomi</taxon>
        <taxon>Actinopterygii</taxon>
        <taxon>Neopterygii</taxon>
        <taxon>Teleostei</taxon>
        <taxon>Ostariophysi</taxon>
        <taxon>Siluriformes</taxon>
        <taxon>Bagridae</taxon>
        <taxon>Hemibagrus</taxon>
    </lineage>
</organism>
<reference evidence="1 2" key="1">
    <citation type="submission" date="2021-06" db="EMBL/GenBank/DDBJ databases">
        <title>Chromosome-level genome assembly of the red-tail catfish (Hemibagrus wyckioides).</title>
        <authorList>
            <person name="Shao F."/>
        </authorList>
    </citation>
    <scope>NUCLEOTIDE SEQUENCE [LARGE SCALE GENOMIC DNA]</scope>
    <source>
        <strain evidence="1">EC202008001</strain>
        <tissue evidence="1">Blood</tissue>
    </source>
</reference>